<evidence type="ECO:0000259" key="4">
    <source>
        <dbReference type="PROSITE" id="PS50004"/>
    </source>
</evidence>
<dbReference type="SUPFAM" id="SSF49562">
    <property type="entry name" value="C2 domain (Calcium/lipid-binding domain, CaLB)"/>
    <property type="match status" value="1"/>
</dbReference>
<dbReference type="InterPro" id="IPR000008">
    <property type="entry name" value="C2_dom"/>
</dbReference>
<dbReference type="EMBL" id="JABELV010000004">
    <property type="protein sequence ID" value="KAG7575385.1"/>
    <property type="molecule type" value="Genomic_DNA"/>
</dbReference>
<keyword evidence="2" id="KW-0106">Calcium</keyword>
<organism evidence="5 6">
    <name type="scientific">Filobasidium floriforme</name>
    <dbReference type="NCBI Taxonomy" id="5210"/>
    <lineage>
        <taxon>Eukaryota</taxon>
        <taxon>Fungi</taxon>
        <taxon>Dikarya</taxon>
        <taxon>Basidiomycota</taxon>
        <taxon>Agaricomycotina</taxon>
        <taxon>Tremellomycetes</taxon>
        <taxon>Filobasidiales</taxon>
        <taxon>Filobasidiaceae</taxon>
        <taxon>Filobasidium</taxon>
    </lineage>
</organism>
<sequence>MPGPAIEPKLLGELAVVIIKAKNLPDRSKIGKHNPYVVVQYRQEKRKSKVVKKGGQHPEFDDEVRFKIYEETEDILNRPSRSSDTPSVVTDASSSSNPNSNGQGGMARLPLNKSIQVQVWADDSKEPKIVGECSVDLSEVFRTCEQDDSYELQYKNRYAGEISLELTYFINDAPPIPKKVAKPVIPPKPTHSNSITSISTIATFDGPAGFPLKGSGGSTRRPVQPMGHAYHASIEDRRYLQHYQADPVSSGMGMGADEWGARAGSASHRQSFSGRPTSVAPGYDSYGSHQASMDSLGGSLSSMSIGSHSHGSNMPFPSATPLPPHVPPPPALPPQPYPSMPDHAAMSTPPPPLGQPQTHSHGHRYSMSGAIPQSSSWNGNPAVTGGNYQPAPSSSYGTLPPLPPPPSMQIPPRLSTPQAYSNHVPPSTSFPQLYQSDPSAPAGSYQPSYGGHTPAPPALSSIPQPSRTPVPGDYTGGPPPIPWHAQSAPPQSMPSSSSNAYQHQQQRPASTNPGAYIPPPLIDNRPPPRPSSQPTVQPQTTTYTPANQNQNQTYGQLPPPPPGGHYPLPTSSFHYSSTTPAPGSVPFGDAQGRPLPLPTPAPGGYQDAGYAPNHNQLVQGDWRDASHNTPVADTMGTGYQGTNQNQGYGVQQGGPSNTYAQASMPSPIPPSSVPAQSSYGYDHQVGQNQHQWDQGQGQHQGYPPHPPAPPPRPHSPPNALTEGFAARNTPQSQGAGRSFLANLGVDEQQQQQPLPPGGGYGLPPRLPDSLTGGGHYGGY</sequence>
<feature type="compositionally biased region" description="Low complexity" evidence="3">
    <location>
        <begin position="673"/>
        <end position="702"/>
    </location>
</feature>
<dbReference type="GO" id="GO:0046872">
    <property type="term" value="F:metal ion binding"/>
    <property type="evidence" value="ECO:0007669"/>
    <property type="project" value="UniProtKB-KW"/>
</dbReference>
<dbReference type="PROSITE" id="PS50004">
    <property type="entry name" value="C2"/>
    <property type="match status" value="1"/>
</dbReference>
<dbReference type="Pfam" id="PF00168">
    <property type="entry name" value="C2"/>
    <property type="match status" value="2"/>
</dbReference>
<feature type="compositionally biased region" description="Polar residues" evidence="3">
    <location>
        <begin position="371"/>
        <end position="391"/>
    </location>
</feature>
<feature type="compositionally biased region" description="Polar residues" evidence="3">
    <location>
        <begin position="79"/>
        <end position="92"/>
    </location>
</feature>
<feature type="domain" description="C2" evidence="4">
    <location>
        <begin position="1"/>
        <end position="150"/>
    </location>
</feature>
<evidence type="ECO:0000256" key="2">
    <source>
        <dbReference type="ARBA" id="ARBA00022837"/>
    </source>
</evidence>
<dbReference type="OrthoDB" id="270970at2759"/>
<dbReference type="PANTHER" id="PTHR46502">
    <property type="entry name" value="C2 DOMAIN-CONTAINING"/>
    <property type="match status" value="1"/>
</dbReference>
<dbReference type="Proteomes" id="UP000812966">
    <property type="component" value="Unassembled WGS sequence"/>
</dbReference>
<feature type="compositionally biased region" description="Pro residues" evidence="3">
    <location>
        <begin position="516"/>
        <end position="531"/>
    </location>
</feature>
<dbReference type="InterPro" id="IPR035892">
    <property type="entry name" value="C2_domain_sf"/>
</dbReference>
<feature type="compositionally biased region" description="Pro residues" evidence="3">
    <location>
        <begin position="400"/>
        <end position="409"/>
    </location>
</feature>
<evidence type="ECO:0000313" key="6">
    <source>
        <dbReference type="Proteomes" id="UP000812966"/>
    </source>
</evidence>
<name>A0A8K0JRN0_9TREE</name>
<dbReference type="SMART" id="SM00239">
    <property type="entry name" value="C2"/>
    <property type="match status" value="1"/>
</dbReference>
<feature type="compositionally biased region" description="Polar residues" evidence="3">
    <location>
        <begin position="416"/>
        <end position="438"/>
    </location>
</feature>
<feature type="compositionally biased region" description="Low complexity" evidence="3">
    <location>
        <begin position="485"/>
        <end position="502"/>
    </location>
</feature>
<keyword evidence="6" id="KW-1185">Reference proteome</keyword>
<evidence type="ECO:0000313" key="5">
    <source>
        <dbReference type="EMBL" id="KAG7575385.1"/>
    </source>
</evidence>
<feature type="compositionally biased region" description="Low complexity" evidence="3">
    <location>
        <begin position="636"/>
        <end position="649"/>
    </location>
</feature>
<accession>A0A8K0JRN0</accession>
<reference evidence="5" key="1">
    <citation type="submission" date="2020-04" db="EMBL/GenBank/DDBJ databases">
        <title>Analysis of mating type loci in Filobasidium floriforme.</title>
        <authorList>
            <person name="Nowrousian M."/>
        </authorList>
    </citation>
    <scope>NUCLEOTIDE SEQUENCE</scope>
    <source>
        <strain evidence="5">CBS 6242</strain>
    </source>
</reference>
<evidence type="ECO:0000256" key="1">
    <source>
        <dbReference type="ARBA" id="ARBA00022723"/>
    </source>
</evidence>
<feature type="compositionally biased region" description="Polar residues" evidence="3">
    <location>
        <begin position="503"/>
        <end position="513"/>
    </location>
</feature>
<comment type="caution">
    <text evidence="5">The sequence shown here is derived from an EMBL/GenBank/DDBJ whole genome shotgun (WGS) entry which is preliminary data.</text>
</comment>
<feature type="compositionally biased region" description="Polar residues" evidence="3">
    <location>
        <begin position="571"/>
        <end position="581"/>
    </location>
</feature>
<feature type="region of interest" description="Disordered" evidence="3">
    <location>
        <begin position="254"/>
        <end position="779"/>
    </location>
</feature>
<evidence type="ECO:0000256" key="3">
    <source>
        <dbReference type="SAM" id="MobiDB-lite"/>
    </source>
</evidence>
<proteinExistence type="predicted"/>
<feature type="compositionally biased region" description="Pro residues" evidence="3">
    <location>
        <begin position="703"/>
        <end position="716"/>
    </location>
</feature>
<dbReference type="AlphaFoldDB" id="A0A8K0JRN0"/>
<dbReference type="PANTHER" id="PTHR46502:SF2">
    <property type="entry name" value="16 KDA PHLOEM PROTEIN 2"/>
    <property type="match status" value="1"/>
</dbReference>
<feature type="compositionally biased region" description="Polar residues" evidence="3">
    <location>
        <begin position="267"/>
        <end position="276"/>
    </location>
</feature>
<feature type="compositionally biased region" description="Low complexity" evidence="3">
    <location>
        <begin position="292"/>
        <end position="312"/>
    </location>
</feature>
<gene>
    <name evidence="5" type="ORF">FFLO_00375</name>
</gene>
<keyword evidence="1" id="KW-0479">Metal-binding</keyword>
<feature type="region of interest" description="Disordered" evidence="3">
    <location>
        <begin position="75"/>
        <end position="108"/>
    </location>
</feature>
<protein>
    <recommendedName>
        <fullName evidence="4">C2 domain-containing protein</fullName>
    </recommendedName>
</protein>
<feature type="compositionally biased region" description="Pro residues" evidence="3">
    <location>
        <begin position="318"/>
        <end position="339"/>
    </location>
</feature>
<dbReference type="Gene3D" id="2.60.40.150">
    <property type="entry name" value="C2 domain"/>
    <property type="match status" value="1"/>
</dbReference>
<feature type="compositionally biased region" description="Low complexity" evidence="3">
    <location>
        <begin position="532"/>
        <end position="545"/>
    </location>
</feature>